<evidence type="ECO:0000313" key="7">
    <source>
        <dbReference type="Proteomes" id="UP000676169"/>
    </source>
</evidence>
<protein>
    <submittedName>
        <fullName evidence="6">Sulfatase-like hydrolase/transferase</fullName>
    </submittedName>
</protein>
<dbReference type="InterPro" id="IPR032506">
    <property type="entry name" value="SGSH_C"/>
</dbReference>
<dbReference type="SUPFAM" id="SSF52266">
    <property type="entry name" value="SGNH hydrolase"/>
    <property type="match status" value="1"/>
</dbReference>
<dbReference type="Pfam" id="PF16347">
    <property type="entry name" value="SGSH_C"/>
    <property type="match status" value="1"/>
</dbReference>
<evidence type="ECO:0000259" key="5">
    <source>
        <dbReference type="Pfam" id="PF16347"/>
    </source>
</evidence>
<comment type="similarity">
    <text evidence="1">Belongs to the sulfatase family.</text>
</comment>
<dbReference type="Gene3D" id="3.40.50.1110">
    <property type="entry name" value="SGNH hydrolase"/>
    <property type="match status" value="1"/>
</dbReference>
<gene>
    <name evidence="6" type="ORF">KBB96_02575</name>
</gene>
<evidence type="ECO:0000256" key="3">
    <source>
        <dbReference type="SAM" id="SignalP"/>
    </source>
</evidence>
<dbReference type="PANTHER" id="PTHR43108:SF6">
    <property type="entry name" value="N-SULPHOGLUCOSAMINE SULPHOHYDROLASE"/>
    <property type="match status" value="1"/>
</dbReference>
<evidence type="ECO:0000313" key="6">
    <source>
        <dbReference type="EMBL" id="QUE51783.1"/>
    </source>
</evidence>
<evidence type="ECO:0000256" key="2">
    <source>
        <dbReference type="ARBA" id="ARBA00022801"/>
    </source>
</evidence>
<dbReference type="Proteomes" id="UP000676169">
    <property type="component" value="Chromosome"/>
</dbReference>
<dbReference type="RefSeq" id="WP_211631951.1">
    <property type="nucleotide sequence ID" value="NZ_CP073100.1"/>
</dbReference>
<dbReference type="PROSITE" id="PS00523">
    <property type="entry name" value="SULFATASE_1"/>
    <property type="match status" value="1"/>
</dbReference>
<dbReference type="InterPro" id="IPR017850">
    <property type="entry name" value="Alkaline_phosphatase_core_sf"/>
</dbReference>
<dbReference type="Gene3D" id="3.40.720.10">
    <property type="entry name" value="Alkaline Phosphatase, subunit A"/>
    <property type="match status" value="2"/>
</dbReference>
<keyword evidence="2 6" id="KW-0378">Hydrolase</keyword>
<sequence length="741" mass="83740">MKHPGFFFVWAAMRLSSLFAAACLSLAAARAEDRPNIVFIFSDDHALNAISSYGGPLKDVAPTPNIDRIAKDGAVFTRSYCGNSICGPSRATVLTGKHSVTNGFIDNSGSRFDGTQQTFPKLLQKAGYQTSIIGKWHLDSTPTGFDHWEILNSQGMYYNPEFITSAGSKRENGYVTDLITDKALSWLESGRDKSKPFVLMFQQKAPHRNWSPAARHMHLFDGVTIPEPPTLFDDYANRDESLKKQAMQIANDFSWGNDMKLPGENLYPKFFTGADRNGELQRMTPEQLATWNAAYGPENQKFLADMKDGKLDEKAVVRWKYQRYMKDYLRCVRAVDEGVGKMLDYLDKSGLAKNTIVIYCADQGFYLGEHGWFDKRWMFEESLSMPFIIRWPGVVPAGVRNASLIQNIDYAPTFLDAAHVPVPPDMQGRSLIPVLKAGDKTPDGWRDAIYYFYSGETTHAVAPHEGVRNSGYKLMWFPKTKQWNLFDLKKDPQELKSVADDPAYAPILEGLKKRLAELKAGYGINPATTTAQRGEELQWWRQRHNEKMKLAKEGPHDLVFIGDSITQGWEGPGKEIWTEYYAGRKALNLGFSGDRTEHVIWRLMNGELDNVDPKVFVLMIGTNNTGHRMDPAEDTASGVRRILDILRARKPDAKIVLLSVFPRGEKAEDKMRVRNNEINERIKAFADGTQVIHLDVNDRFLNPDGLLPKEIMPDFLHPQAEGYKRWAEALEPTLVKLGLPK</sequence>
<feature type="signal peptide" evidence="3">
    <location>
        <begin position="1"/>
        <end position="22"/>
    </location>
</feature>
<dbReference type="InterPro" id="IPR036514">
    <property type="entry name" value="SGNH_hydro_sf"/>
</dbReference>
<dbReference type="KEGG" id="lamb:KBB96_02575"/>
<dbReference type="CDD" id="cd01820">
    <property type="entry name" value="PAF_acetylesterase_like"/>
    <property type="match status" value="1"/>
</dbReference>
<dbReference type="EMBL" id="CP073100">
    <property type="protein sequence ID" value="QUE51783.1"/>
    <property type="molecule type" value="Genomic_DNA"/>
</dbReference>
<name>A0A975J0I6_9BACT</name>
<dbReference type="AlphaFoldDB" id="A0A975J0I6"/>
<dbReference type="Pfam" id="PF13472">
    <property type="entry name" value="Lipase_GDSL_2"/>
    <property type="match status" value="1"/>
</dbReference>
<dbReference type="PANTHER" id="PTHR43108">
    <property type="entry name" value="N-ACETYLGLUCOSAMINE-6-SULFATASE FAMILY MEMBER"/>
    <property type="match status" value="1"/>
</dbReference>
<reference evidence="6" key="1">
    <citation type="submission" date="2021-04" db="EMBL/GenBank/DDBJ databases">
        <title>Luteolibacter sp. 32A isolated from the skin of an Anderson's salamander (Ambystoma andersonii).</title>
        <authorList>
            <person name="Spergser J."/>
            <person name="Busse H.-J."/>
        </authorList>
    </citation>
    <scope>NUCLEOTIDE SEQUENCE</scope>
    <source>
        <strain evidence="6">32A</strain>
    </source>
</reference>
<proteinExistence type="inferred from homology"/>
<organism evidence="6 7">
    <name type="scientific">Luteolibacter ambystomatis</name>
    <dbReference type="NCBI Taxonomy" id="2824561"/>
    <lineage>
        <taxon>Bacteria</taxon>
        <taxon>Pseudomonadati</taxon>
        <taxon>Verrucomicrobiota</taxon>
        <taxon>Verrucomicrobiia</taxon>
        <taxon>Verrucomicrobiales</taxon>
        <taxon>Verrucomicrobiaceae</taxon>
        <taxon>Luteolibacter</taxon>
    </lineage>
</organism>
<dbReference type="PROSITE" id="PS00149">
    <property type="entry name" value="SULFATASE_2"/>
    <property type="match status" value="1"/>
</dbReference>
<feature type="domain" description="SGNH hydrolase-type esterase" evidence="4">
    <location>
        <begin position="560"/>
        <end position="725"/>
    </location>
</feature>
<feature type="chain" id="PRO_5037654841" evidence="3">
    <location>
        <begin position="23"/>
        <end position="741"/>
    </location>
</feature>
<keyword evidence="7" id="KW-1185">Reference proteome</keyword>
<dbReference type="InterPro" id="IPR024607">
    <property type="entry name" value="Sulfatase_CS"/>
</dbReference>
<dbReference type="CDD" id="cd16031">
    <property type="entry name" value="G6S_like"/>
    <property type="match status" value="1"/>
</dbReference>
<dbReference type="GO" id="GO:0016788">
    <property type="term" value="F:hydrolase activity, acting on ester bonds"/>
    <property type="evidence" value="ECO:0007669"/>
    <property type="project" value="UniProtKB-ARBA"/>
</dbReference>
<keyword evidence="3" id="KW-0732">Signal</keyword>
<dbReference type="SUPFAM" id="SSF53649">
    <property type="entry name" value="Alkaline phosphatase-like"/>
    <property type="match status" value="1"/>
</dbReference>
<evidence type="ECO:0000256" key="1">
    <source>
        <dbReference type="ARBA" id="ARBA00008779"/>
    </source>
</evidence>
<accession>A0A975J0I6</accession>
<dbReference type="InterPro" id="IPR013830">
    <property type="entry name" value="SGNH_hydro"/>
</dbReference>
<evidence type="ECO:0000259" key="4">
    <source>
        <dbReference type="Pfam" id="PF13472"/>
    </source>
</evidence>
<feature type="domain" description="N-sulphoglucosamine sulphohydrolase C-terminal" evidence="5">
    <location>
        <begin position="368"/>
        <end position="519"/>
    </location>
</feature>